<comment type="caution">
    <text evidence="2">The sequence shown here is derived from an EMBL/GenBank/DDBJ whole genome shotgun (WGS) entry which is preliminary data.</text>
</comment>
<feature type="chain" id="PRO_5045695031" evidence="1">
    <location>
        <begin position="35"/>
        <end position="269"/>
    </location>
</feature>
<organism evidence="2 3">
    <name type="scientific">Limnothrix redekei LRLZ20PSL1</name>
    <dbReference type="NCBI Taxonomy" id="3112953"/>
    <lineage>
        <taxon>Bacteria</taxon>
        <taxon>Bacillati</taxon>
        <taxon>Cyanobacteriota</taxon>
        <taxon>Cyanophyceae</taxon>
        <taxon>Pseudanabaenales</taxon>
        <taxon>Pseudanabaenaceae</taxon>
        <taxon>Limnothrix</taxon>
    </lineage>
</organism>
<dbReference type="Proteomes" id="UP001604335">
    <property type="component" value="Unassembled WGS sequence"/>
</dbReference>
<protein>
    <submittedName>
        <fullName evidence="2">Uncharacterized protein</fullName>
    </submittedName>
</protein>
<accession>A0ABW7C8D7</accession>
<name>A0ABW7C8D7_9CYAN</name>
<keyword evidence="1" id="KW-0732">Signal</keyword>
<reference evidence="3" key="1">
    <citation type="journal article" date="2024" name="Algal Res.">
        <title>Biochemical, toxicological and genomic investigation of a high-biomass producing Limnothrix strain isolated from Italian shallow drinking water reservoir.</title>
        <authorList>
            <person name="Simonazzi M."/>
            <person name="Shishido T.K."/>
            <person name="Delbaje E."/>
            <person name="Wahlsten M."/>
            <person name="Fewer D.P."/>
            <person name="Sivonen K."/>
            <person name="Pezzolesi L."/>
            <person name="Pistocchi R."/>
        </authorList>
    </citation>
    <scope>NUCLEOTIDE SEQUENCE [LARGE SCALE GENOMIC DNA]</scope>
    <source>
        <strain evidence="3">LRLZ20PSL1</strain>
    </source>
</reference>
<dbReference type="EMBL" id="JAZAQF010000029">
    <property type="protein sequence ID" value="MFG3817118.1"/>
    <property type="molecule type" value="Genomic_DNA"/>
</dbReference>
<evidence type="ECO:0000256" key="1">
    <source>
        <dbReference type="SAM" id="SignalP"/>
    </source>
</evidence>
<keyword evidence="3" id="KW-1185">Reference proteome</keyword>
<gene>
    <name evidence="2" type="ORF">VPK24_05675</name>
</gene>
<feature type="signal peptide" evidence="1">
    <location>
        <begin position="1"/>
        <end position="34"/>
    </location>
</feature>
<proteinExistence type="predicted"/>
<sequence>MFSTVSISQISQRLLGAALGLVCTLSIGPNAVQANPSPKERYNEAIRDAAVAEPAEQVSELIPLTPDNPNLVWHPDRQRLLMVTWKSQSSFDRFIKPATNSSSNENQLIWVTAAPQVQQLCRQYRQQNPNATEADLKLRLQQYLGLDPAWNYDVFVEMWVDARDLFRPCADPEVSDRQCQADFPQSLAADLPKVAGITPRSGIANYQTFFKGLYYRSIRTNLQPFTGLGYTYDWGNPNSEVGASEFILVPGAAYTIERAVPTGDYCKPE</sequence>
<dbReference type="RefSeq" id="WP_393011214.1">
    <property type="nucleotide sequence ID" value="NZ_JAZAQF010000029.1"/>
</dbReference>
<evidence type="ECO:0000313" key="2">
    <source>
        <dbReference type="EMBL" id="MFG3817118.1"/>
    </source>
</evidence>
<evidence type="ECO:0000313" key="3">
    <source>
        <dbReference type="Proteomes" id="UP001604335"/>
    </source>
</evidence>